<proteinExistence type="predicted"/>
<sequence>MKKEWKQPELEVLDVNQTMMGPGLANVDFTFADEDETIELHVS</sequence>
<dbReference type="RefSeq" id="WP_204502131.1">
    <property type="nucleotide sequence ID" value="NZ_JAFBDR010000035.1"/>
</dbReference>
<organism evidence="1 2">
    <name type="scientific">Aquibacillus albus</name>
    <dbReference type="NCBI Taxonomy" id="1168171"/>
    <lineage>
        <taxon>Bacteria</taxon>
        <taxon>Bacillati</taxon>
        <taxon>Bacillota</taxon>
        <taxon>Bacilli</taxon>
        <taxon>Bacillales</taxon>
        <taxon>Bacillaceae</taxon>
        <taxon>Aquibacillus</taxon>
    </lineage>
</organism>
<reference evidence="1 2" key="1">
    <citation type="submission" date="2021-01" db="EMBL/GenBank/DDBJ databases">
        <title>Genomic Encyclopedia of Type Strains, Phase IV (KMG-IV): sequencing the most valuable type-strain genomes for metagenomic binning, comparative biology and taxonomic classification.</title>
        <authorList>
            <person name="Goeker M."/>
        </authorList>
    </citation>
    <scope>NUCLEOTIDE SEQUENCE [LARGE SCALE GENOMIC DNA]</scope>
    <source>
        <strain evidence="1 2">DSM 23711</strain>
    </source>
</reference>
<evidence type="ECO:0000313" key="2">
    <source>
        <dbReference type="Proteomes" id="UP001296943"/>
    </source>
</evidence>
<accession>A0ABS2N5S9</accession>
<protein>
    <recommendedName>
        <fullName evidence="3">Paeninodin family lasso peptide</fullName>
    </recommendedName>
</protein>
<dbReference type="Proteomes" id="UP001296943">
    <property type="component" value="Unassembled WGS sequence"/>
</dbReference>
<dbReference type="EMBL" id="JAFBDR010000035">
    <property type="protein sequence ID" value="MBM7573490.1"/>
    <property type="molecule type" value="Genomic_DNA"/>
</dbReference>
<name>A0ABS2N5S9_9BACI</name>
<dbReference type="InterPro" id="IPR049825">
    <property type="entry name" value="Lasso_PadeA-like"/>
</dbReference>
<gene>
    <name evidence="1" type="ORF">JOC48_004054</name>
</gene>
<dbReference type="NCBIfam" id="NF033524">
    <property type="entry name" value="lasso_PadeA_fam"/>
    <property type="match status" value="1"/>
</dbReference>
<evidence type="ECO:0008006" key="3">
    <source>
        <dbReference type="Google" id="ProtNLM"/>
    </source>
</evidence>
<keyword evidence="2" id="KW-1185">Reference proteome</keyword>
<comment type="caution">
    <text evidence="1">The sequence shown here is derived from an EMBL/GenBank/DDBJ whole genome shotgun (WGS) entry which is preliminary data.</text>
</comment>
<evidence type="ECO:0000313" key="1">
    <source>
        <dbReference type="EMBL" id="MBM7573490.1"/>
    </source>
</evidence>